<dbReference type="InterPro" id="IPR036754">
    <property type="entry name" value="YbaK/aa-tRNA-synt-asso_dom_sf"/>
</dbReference>
<protein>
    <submittedName>
        <fullName evidence="2">Unannotated protein</fullName>
    </submittedName>
</protein>
<name>A0A6J5ZCP7_9ZZZZ</name>
<gene>
    <name evidence="2" type="ORF">UFOPK3770_00746</name>
</gene>
<reference evidence="2" key="1">
    <citation type="submission" date="2020-05" db="EMBL/GenBank/DDBJ databases">
        <authorList>
            <person name="Chiriac C."/>
            <person name="Salcher M."/>
            <person name="Ghai R."/>
            <person name="Kavagutti S V."/>
        </authorList>
    </citation>
    <scope>NUCLEOTIDE SEQUENCE</scope>
</reference>
<sequence>MSQTEHSSVARVKAAFATAGIAPEVRTLSETARTAIDAALALDVEVGQIASSIVFSLKTETAVVPVLVVTSGRHRVNTDLVCEQAALAGLGRADADFVRMWSGFAIGGVSPLGWIHDGVLEQPLTFVDKALADYDAVWAAAGHTHVVYRTTFHELLAATGGTALEVARD</sequence>
<feature type="domain" description="YbaK/aminoacyl-tRNA synthetase-associated" evidence="1">
    <location>
        <begin position="30"/>
        <end position="151"/>
    </location>
</feature>
<dbReference type="Pfam" id="PF04073">
    <property type="entry name" value="tRNA_edit"/>
    <property type="match status" value="1"/>
</dbReference>
<accession>A0A6J5ZCP7</accession>
<dbReference type="CDD" id="cd04333">
    <property type="entry name" value="ProX_deacylase"/>
    <property type="match status" value="1"/>
</dbReference>
<dbReference type="EMBL" id="CAESAJ010000070">
    <property type="protein sequence ID" value="CAB4338359.1"/>
    <property type="molecule type" value="Genomic_DNA"/>
</dbReference>
<dbReference type="InterPro" id="IPR007214">
    <property type="entry name" value="YbaK/aa-tRNA-synth-assoc-dom"/>
</dbReference>
<dbReference type="GO" id="GO:0002161">
    <property type="term" value="F:aminoacyl-tRNA deacylase activity"/>
    <property type="evidence" value="ECO:0007669"/>
    <property type="project" value="InterPro"/>
</dbReference>
<dbReference type="SUPFAM" id="SSF55826">
    <property type="entry name" value="YbaK/ProRS associated domain"/>
    <property type="match status" value="1"/>
</dbReference>
<evidence type="ECO:0000313" key="2">
    <source>
        <dbReference type="EMBL" id="CAB4338359.1"/>
    </source>
</evidence>
<proteinExistence type="predicted"/>
<dbReference type="AlphaFoldDB" id="A0A6J5ZCP7"/>
<organism evidence="2">
    <name type="scientific">freshwater metagenome</name>
    <dbReference type="NCBI Taxonomy" id="449393"/>
    <lineage>
        <taxon>unclassified sequences</taxon>
        <taxon>metagenomes</taxon>
        <taxon>ecological metagenomes</taxon>
    </lineage>
</organism>
<evidence type="ECO:0000259" key="1">
    <source>
        <dbReference type="Pfam" id="PF04073"/>
    </source>
</evidence>
<dbReference type="Gene3D" id="3.90.960.10">
    <property type="entry name" value="YbaK/aminoacyl-tRNA synthetase-associated domain"/>
    <property type="match status" value="1"/>
</dbReference>